<dbReference type="Proteomes" id="UP000298030">
    <property type="component" value="Unassembled WGS sequence"/>
</dbReference>
<dbReference type="STRING" id="71717.A0A4Y7T6D9"/>
<keyword evidence="2" id="KW-1133">Transmembrane helix</keyword>
<comment type="caution">
    <text evidence="3">The sequence shown here is derived from an EMBL/GenBank/DDBJ whole genome shotgun (WGS) entry which is preliminary data.</text>
</comment>
<evidence type="ECO:0008006" key="5">
    <source>
        <dbReference type="Google" id="ProtNLM"/>
    </source>
</evidence>
<evidence type="ECO:0000256" key="2">
    <source>
        <dbReference type="SAM" id="Phobius"/>
    </source>
</evidence>
<proteinExistence type="predicted"/>
<keyword evidence="2" id="KW-0812">Transmembrane</keyword>
<feature type="transmembrane region" description="Helical" evidence="2">
    <location>
        <begin position="368"/>
        <end position="391"/>
    </location>
</feature>
<dbReference type="EMBL" id="QPFP01000026">
    <property type="protein sequence ID" value="TEB29690.1"/>
    <property type="molecule type" value="Genomic_DNA"/>
</dbReference>
<protein>
    <recommendedName>
        <fullName evidence="5">Cora-domain-containing protein</fullName>
    </recommendedName>
</protein>
<feature type="transmembrane region" description="Helical" evidence="2">
    <location>
        <begin position="411"/>
        <end position="431"/>
    </location>
</feature>
<evidence type="ECO:0000313" key="4">
    <source>
        <dbReference type="Proteomes" id="UP000298030"/>
    </source>
</evidence>
<organism evidence="3 4">
    <name type="scientific">Coprinellus micaceus</name>
    <name type="common">Glistening ink-cap mushroom</name>
    <name type="synonym">Coprinus micaceus</name>
    <dbReference type="NCBI Taxonomy" id="71717"/>
    <lineage>
        <taxon>Eukaryota</taxon>
        <taxon>Fungi</taxon>
        <taxon>Dikarya</taxon>
        <taxon>Basidiomycota</taxon>
        <taxon>Agaricomycotina</taxon>
        <taxon>Agaricomycetes</taxon>
        <taxon>Agaricomycetidae</taxon>
        <taxon>Agaricales</taxon>
        <taxon>Agaricineae</taxon>
        <taxon>Psathyrellaceae</taxon>
        <taxon>Coprinellus</taxon>
    </lineage>
</organism>
<accession>A0A4Y7T6D9</accession>
<gene>
    <name evidence="3" type="ORF">FA13DRAFT_1815117</name>
</gene>
<sequence>MSPKLPCPELELRYSPASWIPHRPAAKEVNTSVDILELRGKTHLRSLDDEGVTYKTGLGHQGVVNHLSAQPKSSADQLFRVLFVNGRLLKPLGLADFEDIRSSISGETADYLQDHLGVSPLFLATVLRKSWVLKSGHCHWVKDDDKNAGAKVVEGWYRYSCGLRSFPSYVWYSYESKCTTYIVTNCEYNGIQNAIMRCVGEGMGNLLLRPLAVDGFIAEASSEGWGEEILRPRKTLIHYEHVDDQGTDTRESVKELHVLSYNLLIIKEDLTDHAERLEHLLDVHKTLERTFGAAQVTEGVSLKHSLSFLLSETRIRKRWVDCYSNRTGIQINLWYNLSSQKDNKTNLKIADFTSKIATETQKDSSSMITMASVTMAFLPGTFVSALFSMVFFETSTLPDGRTSLSVGASWWLFPAITIPLTIAVFAIWHIWRTRRNTRQMNELRRMGEPYDTPDDKSTSSGPFHIRQPSLLIPSSLLSLSGFEKEPFIPPSQPILTLEDSSSGRSLAVAQPVMTPAELQRFIIRERTQDDAPVPVSTTTEPAKISLEGLDRLERDQKLSIPMSQSSAASEELEIKVTTGAVVPMERKRQRGLPGAAPFIPPLQPPNVSVSAIEGANSDRASRTSTREPFNSTTACYNIQAPPSSPESVGGNEQPQLSIPRFSSYKTIRNPASPHRLEQKSSPHS</sequence>
<evidence type="ECO:0000256" key="1">
    <source>
        <dbReference type="SAM" id="MobiDB-lite"/>
    </source>
</evidence>
<reference evidence="3 4" key="1">
    <citation type="journal article" date="2019" name="Nat. Ecol. Evol.">
        <title>Megaphylogeny resolves global patterns of mushroom evolution.</title>
        <authorList>
            <person name="Varga T."/>
            <person name="Krizsan K."/>
            <person name="Foldi C."/>
            <person name="Dima B."/>
            <person name="Sanchez-Garcia M."/>
            <person name="Sanchez-Ramirez S."/>
            <person name="Szollosi G.J."/>
            <person name="Szarkandi J.G."/>
            <person name="Papp V."/>
            <person name="Albert L."/>
            <person name="Andreopoulos W."/>
            <person name="Angelini C."/>
            <person name="Antonin V."/>
            <person name="Barry K.W."/>
            <person name="Bougher N.L."/>
            <person name="Buchanan P."/>
            <person name="Buyck B."/>
            <person name="Bense V."/>
            <person name="Catcheside P."/>
            <person name="Chovatia M."/>
            <person name="Cooper J."/>
            <person name="Damon W."/>
            <person name="Desjardin D."/>
            <person name="Finy P."/>
            <person name="Geml J."/>
            <person name="Haridas S."/>
            <person name="Hughes K."/>
            <person name="Justo A."/>
            <person name="Karasinski D."/>
            <person name="Kautmanova I."/>
            <person name="Kiss B."/>
            <person name="Kocsube S."/>
            <person name="Kotiranta H."/>
            <person name="LaButti K.M."/>
            <person name="Lechner B.E."/>
            <person name="Liimatainen K."/>
            <person name="Lipzen A."/>
            <person name="Lukacs Z."/>
            <person name="Mihaltcheva S."/>
            <person name="Morgado L.N."/>
            <person name="Niskanen T."/>
            <person name="Noordeloos M.E."/>
            <person name="Ohm R.A."/>
            <person name="Ortiz-Santana B."/>
            <person name="Ovrebo C."/>
            <person name="Racz N."/>
            <person name="Riley R."/>
            <person name="Savchenko A."/>
            <person name="Shiryaev A."/>
            <person name="Soop K."/>
            <person name="Spirin V."/>
            <person name="Szebenyi C."/>
            <person name="Tomsovsky M."/>
            <person name="Tulloss R.E."/>
            <person name="Uehling J."/>
            <person name="Grigoriev I.V."/>
            <person name="Vagvolgyi C."/>
            <person name="Papp T."/>
            <person name="Martin F.M."/>
            <person name="Miettinen O."/>
            <person name="Hibbett D.S."/>
            <person name="Nagy L.G."/>
        </authorList>
    </citation>
    <scope>NUCLEOTIDE SEQUENCE [LARGE SCALE GENOMIC DNA]</scope>
    <source>
        <strain evidence="3 4">FP101781</strain>
    </source>
</reference>
<feature type="compositionally biased region" description="Polar residues" evidence="1">
    <location>
        <begin position="626"/>
        <end position="636"/>
    </location>
</feature>
<dbReference type="OrthoDB" id="2866354at2759"/>
<dbReference type="Gene3D" id="1.20.58.340">
    <property type="entry name" value="Magnesium transport protein CorA, transmembrane region"/>
    <property type="match status" value="1"/>
</dbReference>
<feature type="compositionally biased region" description="Basic and acidic residues" evidence="1">
    <location>
        <begin position="674"/>
        <end position="684"/>
    </location>
</feature>
<evidence type="ECO:0000313" key="3">
    <source>
        <dbReference type="EMBL" id="TEB29690.1"/>
    </source>
</evidence>
<name>A0A4Y7T6D9_COPMI</name>
<keyword evidence="2" id="KW-0472">Membrane</keyword>
<feature type="region of interest" description="Disordered" evidence="1">
    <location>
        <begin position="615"/>
        <end position="684"/>
    </location>
</feature>
<keyword evidence="4" id="KW-1185">Reference proteome</keyword>
<dbReference type="AlphaFoldDB" id="A0A4Y7T6D9"/>